<proteinExistence type="predicted"/>
<evidence type="ECO:0000313" key="2">
    <source>
        <dbReference type="Proteomes" id="UP000566995"/>
    </source>
</evidence>
<name>A0A7W7KEY3_PSENT</name>
<sequence>MSKIPLQNIPSYQEFKAENKKELLAACADKFGHHIHEWEDHMEHLYDKHVEKIRKNTRRADRDEFSLH</sequence>
<dbReference type="AlphaFoldDB" id="A0A7W7KEY3"/>
<dbReference type="Proteomes" id="UP000566995">
    <property type="component" value="Unassembled WGS sequence"/>
</dbReference>
<comment type="caution">
    <text evidence="1">The sequence shown here is derived from an EMBL/GenBank/DDBJ whole genome shotgun (WGS) entry which is preliminary data.</text>
</comment>
<reference evidence="1 2" key="1">
    <citation type="submission" date="2020-08" db="EMBL/GenBank/DDBJ databases">
        <title>Functional genomics of gut bacteria from endangered species of beetles.</title>
        <authorList>
            <person name="Carlos-Shanley C."/>
        </authorList>
    </citation>
    <scope>NUCLEOTIDE SEQUENCE [LARGE SCALE GENOMIC DNA]</scope>
    <source>
        <strain evidence="1 2">S00179</strain>
    </source>
</reference>
<organism evidence="1 2">
    <name type="scientific">Pseudomonas nitroreducens</name>
    <dbReference type="NCBI Taxonomy" id="46680"/>
    <lineage>
        <taxon>Bacteria</taxon>
        <taxon>Pseudomonadati</taxon>
        <taxon>Pseudomonadota</taxon>
        <taxon>Gammaproteobacteria</taxon>
        <taxon>Pseudomonadales</taxon>
        <taxon>Pseudomonadaceae</taxon>
        <taxon>Pseudomonas</taxon>
    </lineage>
</organism>
<evidence type="ECO:0000313" key="1">
    <source>
        <dbReference type="EMBL" id="MBB4861611.1"/>
    </source>
</evidence>
<accession>A0A7W7KEY3</accession>
<protein>
    <submittedName>
        <fullName evidence="1">Uncharacterized protein</fullName>
    </submittedName>
</protein>
<gene>
    <name evidence="1" type="ORF">HNP46_000422</name>
</gene>
<dbReference type="EMBL" id="JACHLI010000001">
    <property type="protein sequence ID" value="MBB4861611.1"/>
    <property type="molecule type" value="Genomic_DNA"/>
</dbReference>
<dbReference type="RefSeq" id="WP_184585866.1">
    <property type="nucleotide sequence ID" value="NZ_JACHLI010000001.1"/>
</dbReference>